<dbReference type="GO" id="GO:0005829">
    <property type="term" value="C:cytosol"/>
    <property type="evidence" value="ECO:0007669"/>
    <property type="project" value="TreeGrafter"/>
</dbReference>
<comment type="function">
    <text evidence="5">Could be a nuclease involved in processing of the 5'-end of pre-16S rRNA.</text>
</comment>
<evidence type="ECO:0000313" key="7">
    <source>
        <dbReference type="EMBL" id="QCC84317.1"/>
    </source>
</evidence>
<dbReference type="InterPro" id="IPR012337">
    <property type="entry name" value="RNaseH-like_sf"/>
</dbReference>
<comment type="subcellular location">
    <subcellularLocation>
        <location evidence="5">Cytoplasm</location>
    </subcellularLocation>
</comment>
<organism evidence="7 8">
    <name type="scientific">Desulfovibrio desulfuricans</name>
    <dbReference type="NCBI Taxonomy" id="876"/>
    <lineage>
        <taxon>Bacteria</taxon>
        <taxon>Pseudomonadati</taxon>
        <taxon>Thermodesulfobacteriota</taxon>
        <taxon>Desulfovibrionia</taxon>
        <taxon>Desulfovibrionales</taxon>
        <taxon>Desulfovibrionaceae</taxon>
        <taxon>Desulfovibrio</taxon>
    </lineage>
</organism>
<dbReference type="Pfam" id="PF03652">
    <property type="entry name" value="RuvX"/>
    <property type="match status" value="1"/>
</dbReference>
<evidence type="ECO:0000256" key="4">
    <source>
        <dbReference type="ARBA" id="ARBA00022801"/>
    </source>
</evidence>
<evidence type="ECO:0000256" key="2">
    <source>
        <dbReference type="ARBA" id="ARBA00022517"/>
    </source>
</evidence>
<dbReference type="PANTHER" id="PTHR33317">
    <property type="entry name" value="POLYNUCLEOTIDYL TRANSFERASE, RIBONUCLEASE H-LIKE SUPERFAMILY PROTEIN"/>
    <property type="match status" value="1"/>
</dbReference>
<dbReference type="InterPro" id="IPR037027">
    <property type="entry name" value="YqgF/RNaseH-like_dom_sf"/>
</dbReference>
<evidence type="ECO:0000313" key="8">
    <source>
        <dbReference type="Proteomes" id="UP000297065"/>
    </source>
</evidence>
<dbReference type="CDD" id="cd16964">
    <property type="entry name" value="YqgF"/>
    <property type="match status" value="1"/>
</dbReference>
<dbReference type="PANTHER" id="PTHR33317:SF4">
    <property type="entry name" value="POLYNUCLEOTIDYL TRANSFERASE, RIBONUCLEASE H-LIKE SUPERFAMILY PROTEIN"/>
    <property type="match status" value="1"/>
</dbReference>
<sequence length="149" mass="16532">MRLAVKFVGVDYGLARTGLAVSDPEGRLAFPLETLRLADFADRKVFLAALAERIMQAGAEAVVMGLPLTLDGEESLTTRQIRNVTERLKRRVPLPFFFMMEALSSAEAWSDLREAGLKLSKRKAVLDQQAAVRILSSFLSLAPQERRQA</sequence>
<keyword evidence="3 5" id="KW-0540">Nuclease</keyword>
<comment type="similarity">
    <text evidence="5">Belongs to the YqgF HJR family.</text>
</comment>
<dbReference type="GO" id="GO:0004518">
    <property type="term" value="F:nuclease activity"/>
    <property type="evidence" value="ECO:0007669"/>
    <property type="project" value="UniProtKB-KW"/>
</dbReference>
<dbReference type="InterPro" id="IPR005227">
    <property type="entry name" value="YqgF"/>
</dbReference>
<dbReference type="SUPFAM" id="SSF53098">
    <property type="entry name" value="Ribonuclease H-like"/>
    <property type="match status" value="1"/>
</dbReference>
<dbReference type="GO" id="GO:0016788">
    <property type="term" value="F:hydrolase activity, acting on ester bonds"/>
    <property type="evidence" value="ECO:0007669"/>
    <property type="project" value="UniProtKB-UniRule"/>
</dbReference>
<evidence type="ECO:0000256" key="5">
    <source>
        <dbReference type="HAMAP-Rule" id="MF_00651"/>
    </source>
</evidence>
<keyword evidence="1 5" id="KW-0963">Cytoplasm</keyword>
<dbReference type="InterPro" id="IPR006641">
    <property type="entry name" value="YqgF/RNaseH-like_dom"/>
</dbReference>
<dbReference type="AlphaFoldDB" id="A0A4P7UG91"/>
<dbReference type="SMART" id="SM00732">
    <property type="entry name" value="YqgFc"/>
    <property type="match status" value="1"/>
</dbReference>
<dbReference type="EC" id="3.1.-.-" evidence="5"/>
<dbReference type="NCBIfam" id="TIGR00250">
    <property type="entry name" value="RNAse_H_YqgF"/>
    <property type="match status" value="1"/>
</dbReference>
<proteinExistence type="inferred from homology"/>
<dbReference type="OrthoDB" id="9796140at2"/>
<gene>
    <name evidence="7" type="primary">ruvX</name>
    <name evidence="7" type="ORF">DDIC_00190</name>
</gene>
<reference evidence="7 8" key="1">
    <citation type="submission" date="2019-02" db="EMBL/GenBank/DDBJ databases">
        <title>Complete Genome Sequence of Desulfovibrio desulfuricans IC1, a Sulfonate Utilizing Anaerobe.</title>
        <authorList>
            <person name="Day L.A."/>
            <person name="De Leon K.B."/>
            <person name="Wall J.D."/>
        </authorList>
    </citation>
    <scope>NUCLEOTIDE SEQUENCE [LARGE SCALE GENOMIC DNA]</scope>
    <source>
        <strain evidence="7 8">IC1</strain>
    </source>
</reference>
<keyword evidence="2 5" id="KW-0690">Ribosome biogenesis</keyword>
<evidence type="ECO:0000259" key="6">
    <source>
        <dbReference type="SMART" id="SM00732"/>
    </source>
</evidence>
<dbReference type="Gene3D" id="3.30.420.140">
    <property type="entry name" value="YqgF/RNase H-like domain"/>
    <property type="match status" value="1"/>
</dbReference>
<dbReference type="GO" id="GO:0000967">
    <property type="term" value="P:rRNA 5'-end processing"/>
    <property type="evidence" value="ECO:0007669"/>
    <property type="project" value="UniProtKB-UniRule"/>
</dbReference>
<feature type="domain" description="YqgF/RNase H-like" evidence="6">
    <location>
        <begin position="5"/>
        <end position="108"/>
    </location>
</feature>
<keyword evidence="4 5" id="KW-0378">Hydrolase</keyword>
<accession>A0A4P7UG91</accession>
<protein>
    <recommendedName>
        <fullName evidence="5">Putative pre-16S rRNA nuclease</fullName>
        <ecNumber evidence="5">3.1.-.-</ecNumber>
    </recommendedName>
</protein>
<dbReference type="Proteomes" id="UP000297065">
    <property type="component" value="Chromosome"/>
</dbReference>
<evidence type="ECO:0000256" key="3">
    <source>
        <dbReference type="ARBA" id="ARBA00022722"/>
    </source>
</evidence>
<dbReference type="HAMAP" id="MF_00651">
    <property type="entry name" value="Nuclease_YqgF"/>
    <property type="match status" value="1"/>
</dbReference>
<name>A0A4P7UG91_DESDE</name>
<dbReference type="EMBL" id="CP036295">
    <property type="protein sequence ID" value="QCC84317.1"/>
    <property type="molecule type" value="Genomic_DNA"/>
</dbReference>
<evidence type="ECO:0000256" key="1">
    <source>
        <dbReference type="ARBA" id="ARBA00022490"/>
    </source>
</evidence>